<feature type="compositionally biased region" description="Polar residues" evidence="5">
    <location>
        <begin position="293"/>
        <end position="303"/>
    </location>
</feature>
<dbReference type="AlphaFoldDB" id="A0A4D9EQ85"/>
<evidence type="ECO:0000313" key="9">
    <source>
        <dbReference type="Proteomes" id="UP000297703"/>
    </source>
</evidence>
<dbReference type="GO" id="GO:0005634">
    <property type="term" value="C:nucleus"/>
    <property type="evidence" value="ECO:0007669"/>
    <property type="project" value="UniProtKB-SubCell"/>
</dbReference>
<protein>
    <submittedName>
        <fullName evidence="8">Paired box protein Pax-9</fullName>
    </submittedName>
</protein>
<dbReference type="Pfam" id="PF01390">
    <property type="entry name" value="SEA"/>
    <property type="match status" value="1"/>
</dbReference>
<accession>A0A4D9EQ85</accession>
<feature type="compositionally biased region" description="Basic and acidic residues" evidence="5">
    <location>
        <begin position="369"/>
        <end position="383"/>
    </location>
</feature>
<dbReference type="InterPro" id="IPR012677">
    <property type="entry name" value="Nucleotide-bd_a/b_plait_sf"/>
</dbReference>
<dbReference type="Gene3D" id="3.30.70.960">
    <property type="entry name" value="SEA domain"/>
    <property type="match status" value="1"/>
</dbReference>
<dbReference type="GO" id="GO:0006355">
    <property type="term" value="P:regulation of DNA-templated transcription"/>
    <property type="evidence" value="ECO:0007669"/>
    <property type="project" value="InterPro"/>
</dbReference>
<dbReference type="InterPro" id="IPR034870">
    <property type="entry name" value="TET_fam"/>
</dbReference>
<feature type="region of interest" description="Disordered" evidence="5">
    <location>
        <begin position="213"/>
        <end position="439"/>
    </location>
</feature>
<keyword evidence="2 4" id="KW-0694">RNA-binding</keyword>
<organism evidence="8 9">
    <name type="scientific">Platysternon megacephalum</name>
    <name type="common">big-headed turtle</name>
    <dbReference type="NCBI Taxonomy" id="55544"/>
    <lineage>
        <taxon>Eukaryota</taxon>
        <taxon>Metazoa</taxon>
        <taxon>Chordata</taxon>
        <taxon>Craniata</taxon>
        <taxon>Vertebrata</taxon>
        <taxon>Euteleostomi</taxon>
        <taxon>Archelosauria</taxon>
        <taxon>Testudinata</taxon>
        <taxon>Testudines</taxon>
        <taxon>Cryptodira</taxon>
        <taxon>Durocryptodira</taxon>
        <taxon>Testudinoidea</taxon>
        <taxon>Platysternidae</taxon>
        <taxon>Platysternon</taxon>
    </lineage>
</organism>
<dbReference type="FunFam" id="3.30.70.330:FF:000127">
    <property type="entry name" value="RNA-binding protein EWS isoform 1"/>
    <property type="match status" value="1"/>
</dbReference>
<comment type="subcellular location">
    <subcellularLocation>
        <location evidence="1">Nucleus</location>
    </subcellularLocation>
</comment>
<dbReference type="SUPFAM" id="SSF82671">
    <property type="entry name" value="SEA domain"/>
    <property type="match status" value="1"/>
</dbReference>
<reference evidence="8 9" key="2">
    <citation type="submission" date="2019-04" db="EMBL/GenBank/DDBJ databases">
        <title>The genome sequence of big-headed turtle.</title>
        <authorList>
            <person name="Gong S."/>
        </authorList>
    </citation>
    <scope>NUCLEOTIDE SEQUENCE [LARGE SCALE GENOMIC DNA]</scope>
    <source>
        <strain evidence="8">DO16091913</strain>
        <tissue evidence="8">Muscle</tissue>
    </source>
</reference>
<evidence type="ECO:0000256" key="4">
    <source>
        <dbReference type="PROSITE-ProRule" id="PRU00176"/>
    </source>
</evidence>
<keyword evidence="3" id="KW-0539">Nucleus</keyword>
<dbReference type="InterPro" id="IPR000504">
    <property type="entry name" value="RRM_dom"/>
</dbReference>
<name>A0A4D9EQ85_9SAUR</name>
<dbReference type="OrthoDB" id="76445at2759"/>
<evidence type="ECO:0000256" key="2">
    <source>
        <dbReference type="ARBA" id="ARBA00022884"/>
    </source>
</evidence>
<evidence type="ECO:0000256" key="3">
    <source>
        <dbReference type="ARBA" id="ARBA00023242"/>
    </source>
</evidence>
<dbReference type="STRING" id="55544.A0A4D9EQ85"/>
<gene>
    <name evidence="8" type="ORF">DR999_PMT03800</name>
</gene>
<dbReference type="SUPFAM" id="SSF54928">
    <property type="entry name" value="RNA-binding domain, RBD"/>
    <property type="match status" value="1"/>
</dbReference>
<feature type="compositionally biased region" description="Polar residues" evidence="5">
    <location>
        <begin position="352"/>
        <end position="368"/>
    </location>
</feature>
<keyword evidence="9" id="KW-1185">Reference proteome</keyword>
<evidence type="ECO:0000256" key="6">
    <source>
        <dbReference type="SAM" id="Phobius"/>
    </source>
</evidence>
<dbReference type="GO" id="GO:0003723">
    <property type="term" value="F:RNA binding"/>
    <property type="evidence" value="ECO:0007669"/>
    <property type="project" value="UniProtKB-UniRule"/>
</dbReference>
<dbReference type="SMART" id="SM00360">
    <property type="entry name" value="RRM"/>
    <property type="match status" value="1"/>
</dbReference>
<keyword evidence="6" id="KW-0472">Membrane</keyword>
<feature type="compositionally biased region" description="Gly residues" evidence="5">
    <location>
        <begin position="384"/>
        <end position="395"/>
    </location>
</feature>
<feature type="transmembrane region" description="Helical" evidence="6">
    <location>
        <begin position="12"/>
        <end position="39"/>
    </location>
</feature>
<dbReference type="PROSITE" id="PS50102">
    <property type="entry name" value="RRM"/>
    <property type="match status" value="1"/>
</dbReference>
<dbReference type="InterPro" id="IPR035979">
    <property type="entry name" value="RBD_domain_sf"/>
</dbReference>
<evidence type="ECO:0000256" key="1">
    <source>
        <dbReference type="ARBA" id="ARBA00004123"/>
    </source>
</evidence>
<keyword evidence="6" id="KW-0812">Transmembrane</keyword>
<dbReference type="Gene3D" id="3.30.70.330">
    <property type="match status" value="1"/>
</dbReference>
<proteinExistence type="predicted"/>
<feature type="compositionally biased region" description="Low complexity" evidence="5">
    <location>
        <begin position="322"/>
        <end position="351"/>
    </location>
</feature>
<dbReference type="PANTHER" id="PTHR23238">
    <property type="entry name" value="RNA BINDING PROTEIN"/>
    <property type="match status" value="1"/>
</dbReference>
<evidence type="ECO:0000313" key="8">
    <source>
        <dbReference type="EMBL" id="TFK12967.1"/>
    </source>
</evidence>
<feature type="compositionally biased region" description="Low complexity" evidence="5">
    <location>
        <begin position="213"/>
        <end position="247"/>
    </location>
</feature>
<sequence>MGLFKRRSTRCCYYCIKVVGGFVLLILIASVFTVLWYFLEFSGLVSPFAVNITRVLTSATALRTPRQQPMLVKDSRSARILSGYLTTNFTPPQQLTSAQNIPGQAEGIKTSRYFIGSFQLVNEIYYSRYSDSASDMFKREAAKLENVIAGAFGRSAPNKSYQGLAVLALSRVVGAALADWRRGPAVGARVVRSTRASASFPLAPPAAAAARMASDSGSYSQSGGQQQSYPSYGSQGNQNYGQAPQGYSGYGQSGESSSYGQNYGSYQGNHGQSQTGYGQSSQQGYSEGPGYENKNQSSYGNQEQQKESYGGGRASPYEPKSSYDQQSSYGQQQGSYDQQSSNDQQQGSYGQHQKSYQSQQKESFSHNTQDGRREKSRYGEDNRGYGGSQGGGRGGYEMDGRGHMSGLTGGDRGGFKNFGGQRDYGQKSDADTESDNSDNNTIFVQGLGEGVSTDQVADYFKQIGIIKTNKKTGKLMINLYTDKDTGKPKGEATVSFDDPPSAKAAIDWFDGKIACSSFCA</sequence>
<evidence type="ECO:0000259" key="7">
    <source>
        <dbReference type="PROSITE" id="PS50102"/>
    </source>
</evidence>
<dbReference type="EMBL" id="QXTE01000018">
    <property type="protein sequence ID" value="TFK12967.1"/>
    <property type="molecule type" value="Genomic_DNA"/>
</dbReference>
<comment type="caution">
    <text evidence="8">The sequence shown here is derived from an EMBL/GenBank/DDBJ whole genome shotgun (WGS) entry which is preliminary data.</text>
</comment>
<reference evidence="8 9" key="1">
    <citation type="submission" date="2019-04" db="EMBL/GenBank/DDBJ databases">
        <title>Draft genome of the big-headed turtle Platysternon megacephalum.</title>
        <authorList>
            <person name="Gong S."/>
        </authorList>
    </citation>
    <scope>NUCLEOTIDE SEQUENCE [LARGE SCALE GENOMIC DNA]</scope>
    <source>
        <strain evidence="8">DO16091913</strain>
        <tissue evidence="8">Muscle</tissue>
    </source>
</reference>
<dbReference type="InterPro" id="IPR036364">
    <property type="entry name" value="SEA_dom_sf"/>
</dbReference>
<dbReference type="Pfam" id="PF00076">
    <property type="entry name" value="RRM_1"/>
    <property type="match status" value="1"/>
</dbReference>
<dbReference type="Proteomes" id="UP000297703">
    <property type="component" value="Unassembled WGS sequence"/>
</dbReference>
<dbReference type="InterPro" id="IPR000082">
    <property type="entry name" value="SEA_dom"/>
</dbReference>
<evidence type="ECO:0000256" key="5">
    <source>
        <dbReference type="SAM" id="MobiDB-lite"/>
    </source>
</evidence>
<feature type="compositionally biased region" description="Low complexity" evidence="5">
    <location>
        <begin position="253"/>
        <end position="291"/>
    </location>
</feature>
<feature type="domain" description="RRM" evidence="7">
    <location>
        <begin position="440"/>
        <end position="512"/>
    </location>
</feature>
<keyword evidence="6" id="KW-1133">Transmembrane helix</keyword>